<keyword evidence="6" id="KW-0645">Protease</keyword>
<keyword evidence="6" id="KW-0121">Carboxypeptidase</keyword>
<name>A0A1X7H6Q6_9BACL</name>
<dbReference type="SUPFAM" id="SSF52317">
    <property type="entry name" value="Class I glutamine amidotransferase-like"/>
    <property type="match status" value="1"/>
</dbReference>
<dbReference type="PANTHER" id="PTHR30237:SF6">
    <property type="entry name" value="CARBOXYPEPTIDASE YOCD-RELATED"/>
    <property type="match status" value="1"/>
</dbReference>
<dbReference type="SUPFAM" id="SSF141986">
    <property type="entry name" value="LD-carboxypeptidase A C-terminal domain-like"/>
    <property type="match status" value="1"/>
</dbReference>
<dbReference type="Gene3D" id="3.40.50.10740">
    <property type="entry name" value="Class I glutamine amidotransferase-like"/>
    <property type="match status" value="1"/>
</dbReference>
<evidence type="ECO:0000259" key="5">
    <source>
        <dbReference type="Pfam" id="PF17676"/>
    </source>
</evidence>
<dbReference type="Gene3D" id="3.50.30.60">
    <property type="entry name" value="LD-carboxypeptidase A C-terminal domain-like"/>
    <property type="match status" value="1"/>
</dbReference>
<reference evidence="6 7" key="1">
    <citation type="submission" date="2017-04" db="EMBL/GenBank/DDBJ databases">
        <authorList>
            <person name="Afonso C.L."/>
            <person name="Miller P.J."/>
            <person name="Scott M.A."/>
            <person name="Spackman E."/>
            <person name="Goraichik I."/>
            <person name="Dimitrov K.M."/>
            <person name="Suarez D.L."/>
            <person name="Swayne D.E."/>
        </authorList>
    </citation>
    <scope>NUCLEOTIDE SEQUENCE [LARGE SCALE GENOMIC DNA]</scope>
    <source>
        <strain evidence="6 7">N3/975</strain>
    </source>
</reference>
<feature type="active site" description="Nucleophile" evidence="3">
    <location>
        <position position="111"/>
    </location>
</feature>
<organism evidence="6 7">
    <name type="scientific">Paenibacillus uliginis N3/975</name>
    <dbReference type="NCBI Taxonomy" id="1313296"/>
    <lineage>
        <taxon>Bacteria</taxon>
        <taxon>Bacillati</taxon>
        <taxon>Bacillota</taxon>
        <taxon>Bacilli</taxon>
        <taxon>Bacillales</taxon>
        <taxon>Paenibacillaceae</taxon>
        <taxon>Paenibacillus</taxon>
    </lineage>
</organism>
<evidence type="ECO:0000313" key="7">
    <source>
        <dbReference type="Proteomes" id="UP000192940"/>
    </source>
</evidence>
<dbReference type="RefSeq" id="WP_208918745.1">
    <property type="nucleotide sequence ID" value="NZ_LT840184.1"/>
</dbReference>
<dbReference type="CDD" id="cd07062">
    <property type="entry name" value="Peptidase_S66_mccF_like"/>
    <property type="match status" value="1"/>
</dbReference>
<evidence type="ECO:0000256" key="1">
    <source>
        <dbReference type="ARBA" id="ARBA00010233"/>
    </source>
</evidence>
<feature type="active site" description="Charge relay system" evidence="3">
    <location>
        <position position="228"/>
    </location>
</feature>
<dbReference type="GO" id="GO:0004180">
    <property type="term" value="F:carboxypeptidase activity"/>
    <property type="evidence" value="ECO:0007669"/>
    <property type="project" value="UniProtKB-KW"/>
</dbReference>
<dbReference type="InterPro" id="IPR040449">
    <property type="entry name" value="Peptidase_S66_N"/>
</dbReference>
<dbReference type="Pfam" id="PF02016">
    <property type="entry name" value="Peptidase_S66"/>
    <property type="match status" value="1"/>
</dbReference>
<evidence type="ECO:0000259" key="4">
    <source>
        <dbReference type="Pfam" id="PF02016"/>
    </source>
</evidence>
<dbReference type="InterPro" id="IPR040921">
    <property type="entry name" value="Peptidase_S66C"/>
</dbReference>
<protein>
    <submittedName>
        <fullName evidence="6">Muramoyltetrapeptide carboxypeptidase LdcA (Peptidoglycan recycling)</fullName>
    </submittedName>
</protein>
<gene>
    <name evidence="6" type="ORF">SAMN05661091_1879</name>
</gene>
<evidence type="ECO:0000256" key="3">
    <source>
        <dbReference type="PIRSR" id="PIRSR028757-1"/>
    </source>
</evidence>
<feature type="active site" description="Charge relay system" evidence="3">
    <location>
        <position position="296"/>
    </location>
</feature>
<dbReference type="Pfam" id="PF17676">
    <property type="entry name" value="Peptidase_S66C"/>
    <property type="match status" value="1"/>
</dbReference>
<dbReference type="InterPro" id="IPR027478">
    <property type="entry name" value="LdcA_N"/>
</dbReference>
<dbReference type="InterPro" id="IPR027461">
    <property type="entry name" value="Carboxypeptidase_A_C_sf"/>
</dbReference>
<keyword evidence="2" id="KW-0378">Hydrolase</keyword>
<feature type="domain" description="LD-carboxypeptidase N-terminal" evidence="4">
    <location>
        <begin position="12"/>
        <end position="131"/>
    </location>
</feature>
<dbReference type="EMBL" id="LT840184">
    <property type="protein sequence ID" value="SMF80739.1"/>
    <property type="molecule type" value="Genomic_DNA"/>
</dbReference>
<dbReference type="PIRSF" id="PIRSF028757">
    <property type="entry name" value="LD-carboxypeptidase"/>
    <property type="match status" value="1"/>
</dbReference>
<sequence>MKAQKLKSGDEIRILSPSRSMSIIAKEQRKLSEQQLREMGLTVAYSKHCEESDAFSSSSIESRVQDLHEAFLDPNVSGILTTIGGYNCNQILSYIDYDIIASNPKRLCGYSDITVLSSAIYAKTGLITYSGPHYSTFGMLHGIEYTTEYFYKMMFQEGAVSVLPSAEWSDDAWYMDQENRTFIQNDGPYVINEGKAEGVIIGGNLCTLNLLHGTEFMPSLEGAILFLEDDLESQPPTFDRDLQSLIHQPGFNDVKGIVIGRFQPSSQMNRQLLHDIIKSKKELEHLPVVADVNFGHTSPQITIPVGGEATLEAFGKEVKLSITE</sequence>
<comment type="similarity">
    <text evidence="1">Belongs to the peptidase S66 family.</text>
</comment>
<dbReference type="STRING" id="1313296.SAMN05661091_1879"/>
<proteinExistence type="inferred from homology"/>
<keyword evidence="7" id="KW-1185">Reference proteome</keyword>
<evidence type="ECO:0000256" key="2">
    <source>
        <dbReference type="ARBA" id="ARBA00022801"/>
    </source>
</evidence>
<evidence type="ECO:0000313" key="6">
    <source>
        <dbReference type="EMBL" id="SMF80739.1"/>
    </source>
</evidence>
<dbReference type="PANTHER" id="PTHR30237">
    <property type="entry name" value="MURAMOYLTETRAPEPTIDE CARBOXYPEPTIDASE"/>
    <property type="match status" value="1"/>
</dbReference>
<feature type="domain" description="LD-carboxypeptidase C-terminal" evidence="5">
    <location>
        <begin position="197"/>
        <end position="311"/>
    </location>
</feature>
<dbReference type="InterPro" id="IPR029062">
    <property type="entry name" value="Class_I_gatase-like"/>
</dbReference>
<accession>A0A1X7H6Q6</accession>
<dbReference type="AlphaFoldDB" id="A0A1X7H6Q6"/>
<dbReference type="Proteomes" id="UP000192940">
    <property type="component" value="Chromosome I"/>
</dbReference>
<dbReference type="InterPro" id="IPR003507">
    <property type="entry name" value="S66_fam"/>
</dbReference>